<proteinExistence type="predicted"/>
<keyword evidence="3" id="KW-1185">Reference proteome</keyword>
<name>A0A1N7GA41_9GAMM</name>
<evidence type="ECO:0000259" key="1">
    <source>
        <dbReference type="Pfam" id="PF20335"/>
    </source>
</evidence>
<evidence type="ECO:0000313" key="3">
    <source>
        <dbReference type="Proteomes" id="UP000187495"/>
    </source>
</evidence>
<evidence type="ECO:0000313" key="2">
    <source>
        <dbReference type="EMBL" id="SIS09431.1"/>
    </source>
</evidence>
<dbReference type="Pfam" id="PF20335">
    <property type="entry name" value="DUF6630"/>
    <property type="match status" value="1"/>
</dbReference>
<dbReference type="InterPro" id="IPR046582">
    <property type="entry name" value="DUF6630"/>
</dbReference>
<feature type="domain" description="DUF6630" evidence="1">
    <location>
        <begin position="23"/>
        <end position="180"/>
    </location>
</feature>
<dbReference type="EMBL" id="FTNU01000028">
    <property type="protein sequence ID" value="SIS09431.1"/>
    <property type="molecule type" value="Genomic_DNA"/>
</dbReference>
<reference evidence="3" key="1">
    <citation type="submission" date="2017-01" db="EMBL/GenBank/DDBJ databases">
        <authorList>
            <person name="Varghese N."/>
            <person name="Submissions S."/>
        </authorList>
    </citation>
    <scope>NUCLEOTIDE SEQUENCE [LARGE SCALE GENOMIC DNA]</scope>
    <source>
        <strain evidence="3">DSM 21768</strain>
    </source>
</reference>
<gene>
    <name evidence="2" type="ORF">SAMN02745664_1285</name>
</gene>
<accession>A0A1N7GA41</accession>
<sequence>MGWFAQLFSKKINKPKQSLKEIYLQFAQIISDNDDAVLDKVRSLFEQTPTFLATHQHYYDERGINPEQISQEALYWIGFADILIAHHYAAEFDWKEELADFEYFLQNLQGLKSFPMIDFPVLDASGAVHLWIEQINAHWQNQPLVLMQQDIDSDSHIVFPIKKEHVDFLKTTSQQIGQKFAETI</sequence>
<dbReference type="Proteomes" id="UP000187495">
    <property type="component" value="Unassembled WGS sequence"/>
</dbReference>
<dbReference type="RefSeq" id="WP_076556222.1">
    <property type="nucleotide sequence ID" value="NZ_FTNU01000028.1"/>
</dbReference>
<dbReference type="AlphaFoldDB" id="A0A1N7GA41"/>
<organism evidence="2 3">
    <name type="scientific">Moraxella cuniculi DSM 21768</name>
    <dbReference type="NCBI Taxonomy" id="1122245"/>
    <lineage>
        <taxon>Bacteria</taxon>
        <taxon>Pseudomonadati</taxon>
        <taxon>Pseudomonadota</taxon>
        <taxon>Gammaproteobacteria</taxon>
        <taxon>Moraxellales</taxon>
        <taxon>Moraxellaceae</taxon>
        <taxon>Moraxella</taxon>
    </lineage>
</organism>
<protein>
    <recommendedName>
        <fullName evidence="1">DUF6630 domain-containing protein</fullName>
    </recommendedName>
</protein>